<dbReference type="InterPro" id="IPR007438">
    <property type="entry name" value="DUF488"/>
</dbReference>
<dbReference type="PANTHER" id="PTHR39337">
    <property type="entry name" value="BLR5642 PROTEIN"/>
    <property type="match status" value="1"/>
</dbReference>
<evidence type="ECO:0008006" key="3">
    <source>
        <dbReference type="Google" id="ProtNLM"/>
    </source>
</evidence>
<accession>A0A0E4FTS7</accession>
<sequence>MTTLYTIGYEGTDIDRFVATLKSVKVQLLADVRAVPISRKKGFSKNKLRDRVEREGIRYVHLAALGDPKPGRDAARAGHFDQFRKIYGKHLAQCGPQQSLQELAKLVDEQTTCLMCFERDPSECHRLIVATALPTQVTMFHLYGDEPDRYVRNAAKLPSSRSGQGAAAAQ</sequence>
<dbReference type="Pfam" id="PF04343">
    <property type="entry name" value="DUF488"/>
    <property type="match status" value="1"/>
</dbReference>
<reference evidence="1 2" key="1">
    <citation type="submission" date="2014-11" db="EMBL/GenBank/DDBJ databases">
        <title>Symbiosis island explosion on the genome of extra-slow-growing strains of soybean bradyrhizobia with massive insertion sequences.</title>
        <authorList>
            <person name="Iida T."/>
            <person name="Minamisawa K."/>
        </authorList>
    </citation>
    <scope>NUCLEOTIDE SEQUENCE [LARGE SCALE GENOMIC DNA]</scope>
    <source>
        <strain evidence="1 2">NK6</strain>
    </source>
</reference>
<evidence type="ECO:0000313" key="2">
    <source>
        <dbReference type="Proteomes" id="UP000063308"/>
    </source>
</evidence>
<dbReference type="EMBL" id="AP014685">
    <property type="protein sequence ID" value="BAR57078.1"/>
    <property type="molecule type" value="Genomic_DNA"/>
</dbReference>
<protein>
    <recommendedName>
        <fullName evidence="3">DUF488 domain-containing protein</fullName>
    </recommendedName>
</protein>
<dbReference type="PIRSF" id="PIRSF024492">
    <property type="entry name" value="UCP024492"/>
    <property type="match status" value="1"/>
</dbReference>
<dbReference type="PANTHER" id="PTHR39337:SF1">
    <property type="entry name" value="BLR5642 PROTEIN"/>
    <property type="match status" value="1"/>
</dbReference>
<dbReference type="AlphaFoldDB" id="A0A0E4FTS7"/>
<dbReference type="InterPro" id="IPR014519">
    <property type="entry name" value="UCP024492"/>
</dbReference>
<organism evidence="1 2">
    <name type="scientific">Bradyrhizobium diazoefficiens</name>
    <dbReference type="NCBI Taxonomy" id="1355477"/>
    <lineage>
        <taxon>Bacteria</taxon>
        <taxon>Pseudomonadati</taxon>
        <taxon>Pseudomonadota</taxon>
        <taxon>Alphaproteobacteria</taxon>
        <taxon>Hyphomicrobiales</taxon>
        <taxon>Nitrobacteraceae</taxon>
        <taxon>Bradyrhizobium</taxon>
    </lineage>
</organism>
<dbReference type="RefSeq" id="WP_060912811.1">
    <property type="nucleotide sequence ID" value="NZ_JBIYEG010000001.1"/>
</dbReference>
<evidence type="ECO:0000313" key="1">
    <source>
        <dbReference type="EMBL" id="BAR57078.1"/>
    </source>
</evidence>
<name>A0A0E4FTS7_9BRAD</name>
<proteinExistence type="predicted"/>
<dbReference type="Proteomes" id="UP000063308">
    <property type="component" value="Chromosome"/>
</dbReference>
<gene>
    <name evidence="1" type="ORF">NK6_3906</name>
</gene>